<dbReference type="WBParaSite" id="maker-unitig_38950-snap-gene-0.3-mRNA-1">
    <property type="protein sequence ID" value="maker-unitig_38950-snap-gene-0.3-mRNA-1"/>
    <property type="gene ID" value="maker-unitig_38950-snap-gene-0.3"/>
</dbReference>
<accession>A0A1I8FKQ1</accession>
<name>A0A1I8FKQ1_9PLAT</name>
<evidence type="ECO:0000313" key="2">
    <source>
        <dbReference type="WBParaSite" id="maker-unitig_38950-snap-gene-0.3-mRNA-1"/>
    </source>
</evidence>
<evidence type="ECO:0000313" key="1">
    <source>
        <dbReference type="Proteomes" id="UP000095280"/>
    </source>
</evidence>
<dbReference type="AlphaFoldDB" id="A0A1I8FKQ1"/>
<proteinExistence type="predicted"/>
<dbReference type="Proteomes" id="UP000095280">
    <property type="component" value="Unplaced"/>
</dbReference>
<keyword evidence="1" id="KW-1185">Reference proteome</keyword>
<organism evidence="1 2">
    <name type="scientific">Macrostomum lignano</name>
    <dbReference type="NCBI Taxonomy" id="282301"/>
    <lineage>
        <taxon>Eukaryota</taxon>
        <taxon>Metazoa</taxon>
        <taxon>Spiralia</taxon>
        <taxon>Lophotrochozoa</taxon>
        <taxon>Platyhelminthes</taxon>
        <taxon>Rhabditophora</taxon>
        <taxon>Macrostomorpha</taxon>
        <taxon>Macrostomida</taxon>
        <taxon>Macrostomidae</taxon>
        <taxon>Macrostomum</taxon>
    </lineage>
</organism>
<protein>
    <submittedName>
        <fullName evidence="2">SpoU_methylase domain-containing protein</fullName>
    </submittedName>
</protein>
<reference evidence="2" key="1">
    <citation type="submission" date="2016-11" db="UniProtKB">
        <authorList>
            <consortium name="WormBaseParasite"/>
        </authorList>
    </citation>
    <scope>IDENTIFICATION</scope>
</reference>
<sequence length="157" mass="17078">SSQQPQPDRETAQWTSLRRFLESYLSRWTACLPFCCRTTRRRWSDEPLPPSPECQWAVEAVVKRGRGARLLPGGRAGPASWGSARPAPSCSQPTDGQMTIVLLSCQPLVVTLIGQPDCNIGAMTGLLKDRAFSEQLAPLAAGSAAGVRRCGRRLRAS</sequence>